<sequence>MQIKNSEELFVRLLSLADSAEQQMTKALPKLARAADDPSVVEMFEHHLEETEGQLDRLEKVAGVLDVRIKRIKDQTMASLISSSEASGRRSNAG</sequence>
<evidence type="ECO:0000313" key="1">
    <source>
        <dbReference type="EMBL" id="GAA2011397.1"/>
    </source>
</evidence>
<organism evidence="1 2">
    <name type="scientific">Brevibacterium samyangense</name>
    <dbReference type="NCBI Taxonomy" id="366888"/>
    <lineage>
        <taxon>Bacteria</taxon>
        <taxon>Bacillati</taxon>
        <taxon>Actinomycetota</taxon>
        <taxon>Actinomycetes</taxon>
        <taxon>Micrococcales</taxon>
        <taxon>Brevibacteriaceae</taxon>
        <taxon>Brevibacterium</taxon>
    </lineage>
</organism>
<accession>A0ABP5F0G2</accession>
<dbReference type="PANTHER" id="PTHR30565">
    <property type="entry name" value="PROTEIN YCIF"/>
    <property type="match status" value="1"/>
</dbReference>
<dbReference type="Gene3D" id="1.20.1260.10">
    <property type="match status" value="1"/>
</dbReference>
<dbReference type="Proteomes" id="UP001500755">
    <property type="component" value="Unassembled WGS sequence"/>
</dbReference>
<keyword evidence="2" id="KW-1185">Reference proteome</keyword>
<dbReference type="RefSeq" id="WP_344309927.1">
    <property type="nucleotide sequence ID" value="NZ_BAAANO010000021.1"/>
</dbReference>
<dbReference type="InterPro" id="IPR047114">
    <property type="entry name" value="YciF"/>
</dbReference>
<comment type="caution">
    <text evidence="1">The sequence shown here is derived from an EMBL/GenBank/DDBJ whole genome shotgun (WGS) entry which is preliminary data.</text>
</comment>
<dbReference type="EMBL" id="BAAANO010000021">
    <property type="protein sequence ID" value="GAA2011397.1"/>
    <property type="molecule type" value="Genomic_DNA"/>
</dbReference>
<gene>
    <name evidence="1" type="ORF">GCM10009755_23460</name>
</gene>
<reference evidence="2" key="1">
    <citation type="journal article" date="2019" name="Int. J. Syst. Evol. Microbiol.">
        <title>The Global Catalogue of Microorganisms (GCM) 10K type strain sequencing project: providing services to taxonomists for standard genome sequencing and annotation.</title>
        <authorList>
            <consortium name="The Broad Institute Genomics Platform"/>
            <consortium name="The Broad Institute Genome Sequencing Center for Infectious Disease"/>
            <person name="Wu L."/>
            <person name="Ma J."/>
        </authorList>
    </citation>
    <scope>NUCLEOTIDE SEQUENCE [LARGE SCALE GENOMIC DNA]</scope>
    <source>
        <strain evidence="2">JCM 14546</strain>
    </source>
</reference>
<name>A0ABP5F0G2_9MICO</name>
<dbReference type="Pfam" id="PF05974">
    <property type="entry name" value="DUF892"/>
    <property type="match status" value="1"/>
</dbReference>
<dbReference type="PANTHER" id="PTHR30565:SF9">
    <property type="entry name" value="PROTEIN YCIF"/>
    <property type="match status" value="1"/>
</dbReference>
<proteinExistence type="predicted"/>
<dbReference type="InterPro" id="IPR012347">
    <property type="entry name" value="Ferritin-like"/>
</dbReference>
<dbReference type="InterPro" id="IPR009078">
    <property type="entry name" value="Ferritin-like_SF"/>
</dbReference>
<evidence type="ECO:0000313" key="2">
    <source>
        <dbReference type="Proteomes" id="UP001500755"/>
    </source>
</evidence>
<protein>
    <submittedName>
        <fullName evidence="1">Uncharacterized protein</fullName>
    </submittedName>
</protein>
<dbReference type="InterPro" id="IPR010287">
    <property type="entry name" value="DUF892_YciF-like"/>
</dbReference>
<dbReference type="SUPFAM" id="SSF47240">
    <property type="entry name" value="Ferritin-like"/>
    <property type="match status" value="1"/>
</dbReference>